<evidence type="ECO:0000256" key="10">
    <source>
        <dbReference type="HAMAP-Rule" id="MF_00453"/>
    </source>
</evidence>
<dbReference type="PATRIC" id="fig|443610.3.peg.1613"/>
<dbReference type="InterPro" id="IPR001272">
    <property type="entry name" value="PEP_carboxykinase_ATP"/>
</dbReference>
<dbReference type="SUPFAM" id="SSF68923">
    <property type="entry name" value="PEP carboxykinase N-terminal domain"/>
    <property type="match status" value="1"/>
</dbReference>
<gene>
    <name evidence="10" type="primary">pckA</name>
    <name evidence="11" type="ORF">VE25_16600</name>
</gene>
<keyword evidence="10" id="KW-0479">Metal-binding</keyword>
<evidence type="ECO:0000256" key="4">
    <source>
        <dbReference type="ARBA" id="ARBA00022432"/>
    </source>
</evidence>
<protein>
    <recommendedName>
        <fullName evidence="3 10">Phosphoenolpyruvate carboxykinase (ATP)</fullName>
        <shortName evidence="10">PCK</shortName>
        <shortName evidence="10">PEP carboxykinase</shortName>
        <shortName evidence="10">PEPCK</shortName>
        <ecNumber evidence="3 10">4.1.1.49</ecNumber>
    </recommendedName>
</protein>
<feature type="binding site" evidence="10">
    <location>
        <begin position="232"/>
        <end position="240"/>
    </location>
    <ligand>
        <name>ATP</name>
        <dbReference type="ChEBI" id="CHEBI:30616"/>
    </ligand>
</feature>
<feature type="binding site" evidence="10">
    <location>
        <position position="319"/>
    </location>
    <ligand>
        <name>ATP</name>
        <dbReference type="ChEBI" id="CHEBI:30616"/>
    </ligand>
</feature>
<keyword evidence="10" id="KW-0963">Cytoplasm</keyword>
<dbReference type="HAMAP" id="MF_00453">
    <property type="entry name" value="PEPCK_ATP"/>
    <property type="match status" value="1"/>
</dbReference>
<dbReference type="OrthoDB" id="9806325at2"/>
<dbReference type="GO" id="GO:0006094">
    <property type="term" value="P:gluconeogenesis"/>
    <property type="evidence" value="ECO:0007669"/>
    <property type="project" value="UniProtKB-UniRule"/>
</dbReference>
<feature type="binding site" evidence="10">
    <location>
        <position position="191"/>
    </location>
    <ligand>
        <name>substrate</name>
    </ligand>
</feature>
<keyword evidence="5 10" id="KW-0547">Nucleotide-binding</keyword>
<dbReference type="PANTHER" id="PTHR30031">
    <property type="entry name" value="PHOSPHOENOLPYRUVATE CARBOXYKINASE ATP"/>
    <property type="match status" value="1"/>
</dbReference>
<name>A0A0F5FP89_9HYPH</name>
<dbReference type="PIRSF" id="PIRSF006294">
    <property type="entry name" value="PEP_crbxkin"/>
    <property type="match status" value="1"/>
</dbReference>
<evidence type="ECO:0000256" key="5">
    <source>
        <dbReference type="ARBA" id="ARBA00022741"/>
    </source>
</evidence>
<evidence type="ECO:0000256" key="1">
    <source>
        <dbReference type="ARBA" id="ARBA00004742"/>
    </source>
</evidence>
<dbReference type="GO" id="GO:0016301">
    <property type="term" value="F:kinase activity"/>
    <property type="evidence" value="ECO:0007669"/>
    <property type="project" value="UniProtKB-KW"/>
</dbReference>
<evidence type="ECO:0000256" key="3">
    <source>
        <dbReference type="ARBA" id="ARBA00012363"/>
    </source>
</evidence>
<keyword evidence="6 10" id="KW-0210">Decarboxylase</keyword>
<dbReference type="AlphaFoldDB" id="A0A0F5FP89"/>
<dbReference type="GO" id="GO:0046872">
    <property type="term" value="F:metal ion binding"/>
    <property type="evidence" value="ECO:0007669"/>
    <property type="project" value="UniProtKB-KW"/>
</dbReference>
<dbReference type="InterPro" id="IPR008210">
    <property type="entry name" value="PEP_carboxykinase_N"/>
</dbReference>
<feature type="binding site" evidence="10">
    <location>
        <position position="197"/>
    </location>
    <ligand>
        <name>substrate</name>
    </ligand>
</feature>
<dbReference type="NCBIfam" id="TIGR00224">
    <property type="entry name" value="pckA"/>
    <property type="match status" value="1"/>
</dbReference>
<feature type="binding site" evidence="10">
    <location>
        <position position="216"/>
    </location>
    <ligand>
        <name>Mn(2+)</name>
        <dbReference type="ChEBI" id="CHEBI:29035"/>
    </ligand>
</feature>
<reference evidence="11 12" key="1">
    <citation type="submission" date="2015-03" db="EMBL/GenBank/DDBJ databases">
        <authorList>
            <person name="Hassan Y.I."/>
            <person name="Lepp D."/>
            <person name="Li X.-Z."/>
            <person name="Zhou T."/>
        </authorList>
    </citation>
    <scope>NUCLEOTIDE SEQUENCE [LARGE SCALE GENOMIC DNA]</scope>
    <source>
        <strain evidence="11 12">BD-c194</strain>
    </source>
</reference>
<keyword evidence="10" id="KW-0464">Manganese</keyword>
<feature type="binding site" evidence="10">
    <location>
        <position position="253"/>
    </location>
    <ligand>
        <name>Mn(2+)</name>
        <dbReference type="ChEBI" id="CHEBI:29035"/>
    </ligand>
</feature>
<proteinExistence type="inferred from homology"/>
<evidence type="ECO:0000256" key="8">
    <source>
        <dbReference type="ARBA" id="ARBA00023239"/>
    </source>
</evidence>
<keyword evidence="11" id="KW-0808">Transferase</keyword>
<evidence type="ECO:0000256" key="9">
    <source>
        <dbReference type="ARBA" id="ARBA00047371"/>
    </source>
</evidence>
<evidence type="ECO:0000313" key="11">
    <source>
        <dbReference type="EMBL" id="KKB10699.1"/>
    </source>
</evidence>
<dbReference type="GO" id="GO:0005829">
    <property type="term" value="C:cytosol"/>
    <property type="evidence" value="ECO:0007669"/>
    <property type="project" value="TreeGrafter"/>
</dbReference>
<feature type="binding site" evidence="10">
    <location>
        <position position="444"/>
    </location>
    <ligand>
        <name>ATP</name>
        <dbReference type="ChEBI" id="CHEBI:30616"/>
    </ligand>
</feature>
<feature type="binding site" evidence="10">
    <location>
        <position position="319"/>
    </location>
    <ligand>
        <name>substrate</name>
    </ligand>
</feature>
<comment type="catalytic activity">
    <reaction evidence="9 10">
        <text>oxaloacetate + ATP = phosphoenolpyruvate + ADP + CO2</text>
        <dbReference type="Rhea" id="RHEA:18617"/>
        <dbReference type="ChEBI" id="CHEBI:16452"/>
        <dbReference type="ChEBI" id="CHEBI:16526"/>
        <dbReference type="ChEBI" id="CHEBI:30616"/>
        <dbReference type="ChEBI" id="CHEBI:58702"/>
        <dbReference type="ChEBI" id="CHEBI:456216"/>
        <dbReference type="EC" id="4.1.1.49"/>
    </reaction>
</comment>
<dbReference type="GO" id="GO:0005524">
    <property type="term" value="F:ATP binding"/>
    <property type="evidence" value="ECO:0007669"/>
    <property type="project" value="UniProtKB-UniRule"/>
</dbReference>
<keyword evidence="11" id="KW-0670">Pyruvate</keyword>
<dbReference type="PANTHER" id="PTHR30031:SF0">
    <property type="entry name" value="PHOSPHOENOLPYRUVATE CARBOXYKINASE (ATP)"/>
    <property type="match status" value="1"/>
</dbReference>
<dbReference type="UniPathway" id="UPA00138"/>
<feature type="binding site" evidence="10">
    <location>
        <begin position="438"/>
        <end position="439"/>
    </location>
    <ligand>
        <name>ATP</name>
        <dbReference type="ChEBI" id="CHEBI:30616"/>
    </ligand>
</feature>
<dbReference type="Proteomes" id="UP000033632">
    <property type="component" value="Unassembled WGS sequence"/>
</dbReference>
<keyword evidence="4 10" id="KW-0312">Gluconeogenesis</keyword>
<dbReference type="Gene3D" id="2.170.8.10">
    <property type="entry name" value="Phosphoenolpyruvate Carboxykinase, domain 2"/>
    <property type="match status" value="1"/>
</dbReference>
<dbReference type="SUPFAM" id="SSF53795">
    <property type="entry name" value="PEP carboxykinase-like"/>
    <property type="match status" value="1"/>
</dbReference>
<dbReference type="RefSeq" id="WP_046109768.1">
    <property type="nucleotide sequence ID" value="NZ_JZEX01000138.1"/>
</dbReference>
<comment type="function">
    <text evidence="10">Involved in the gluconeogenesis. Catalyzes the conversion of oxaloacetate (OAA) to phosphoenolpyruvate (PEP) through direct phosphoryl transfer between the nucleoside triphosphate and OAA.</text>
</comment>
<feature type="binding site" evidence="10">
    <location>
        <position position="57"/>
    </location>
    <ligand>
        <name>substrate</name>
    </ligand>
</feature>
<dbReference type="EC" id="4.1.1.49" evidence="3 10"/>
<accession>A0A0F5FP89</accession>
<organism evidence="11 12">
    <name type="scientific">Devosia geojensis</name>
    <dbReference type="NCBI Taxonomy" id="443610"/>
    <lineage>
        <taxon>Bacteria</taxon>
        <taxon>Pseudomonadati</taxon>
        <taxon>Pseudomonadota</taxon>
        <taxon>Alphaproteobacteria</taxon>
        <taxon>Hyphomicrobiales</taxon>
        <taxon>Devosiaceae</taxon>
        <taxon>Devosia</taxon>
    </lineage>
</organism>
<dbReference type="STRING" id="443610.VE25_16600"/>
<sequence length="530" mass="56426">MTAFDHNPLRHRVEQAAAALSRNALPPPLIAEAIGARAGELTADGALSVRTGAFTGRSPKDKFIVRDALTEPRVWWENSAAMAPEQFEQLLEDALAHLADRPVYRQDLLAGADPAHQYAVTVMTESAWHALFIRNLLIRPGEVPRGEQAAQVTIIHAPTLSADPARHGTRGETAIALDMSRNIVVIAGTLYAGEIKKSVFSLFNFHAPQAGVLPMHCSANVGPDGDTALFFGLSGTGKTTLSNDPARPLIGDDEHGWSGSGVFNLEGGCYAKTVRLSEEAEPEIFAATRRFGTVLENVVLDPEHHVPDFDDVSLTENTRAAYPLSVLPSVAPGGVGGLPRSVVFLTADAFGVLPPIARLTREQAVYHFLSGYTAKVAGTERGVTEPQATFSACFGAPFMPLHPSVYGKMLAERLTESGAATWLINTGWTGGGYGAGKRIDIATTRRLLSAALGGELEEVPARTDERFGLAVPRAVADVDPVLLDPRRTWASEAAYDEAADRLAGLFRQNFARFGAGAGADAGPRLALAAE</sequence>
<evidence type="ECO:0000256" key="2">
    <source>
        <dbReference type="ARBA" id="ARBA00006052"/>
    </source>
</evidence>
<evidence type="ECO:0000313" key="12">
    <source>
        <dbReference type="Proteomes" id="UP000033632"/>
    </source>
</evidence>
<dbReference type="EMBL" id="JZEX01000138">
    <property type="protein sequence ID" value="KKB10699.1"/>
    <property type="molecule type" value="Genomic_DNA"/>
</dbReference>
<feature type="binding site" evidence="10">
    <location>
        <position position="197"/>
    </location>
    <ligand>
        <name>ATP</name>
        <dbReference type="ChEBI" id="CHEBI:30616"/>
    </ligand>
</feature>
<keyword evidence="8 10" id="KW-0456">Lyase</keyword>
<comment type="caution">
    <text evidence="11">The sequence shown here is derived from an EMBL/GenBank/DDBJ whole genome shotgun (WGS) entry which is preliminary data.</text>
</comment>
<comment type="cofactor">
    <cofactor evidence="10">
        <name>Mn(2+)</name>
        <dbReference type="ChEBI" id="CHEBI:29035"/>
    </cofactor>
    <text evidence="10">Binds 1 Mn(2+) ion per subunit.</text>
</comment>
<keyword evidence="12" id="KW-1185">Reference proteome</keyword>
<keyword evidence="11" id="KW-0418">Kinase</keyword>
<dbReference type="InterPro" id="IPR013035">
    <property type="entry name" value="PEP_carboxykinase_C"/>
</dbReference>
<feature type="binding site" evidence="10">
    <location>
        <position position="281"/>
    </location>
    <ligand>
        <name>ATP</name>
        <dbReference type="ChEBI" id="CHEBI:30616"/>
    </ligand>
</feature>
<feature type="binding site" evidence="10">
    <location>
        <position position="197"/>
    </location>
    <ligand>
        <name>Mn(2+)</name>
        <dbReference type="ChEBI" id="CHEBI:29035"/>
    </ligand>
</feature>
<feature type="binding site" evidence="10">
    <location>
        <position position="216"/>
    </location>
    <ligand>
        <name>ATP</name>
        <dbReference type="ChEBI" id="CHEBI:30616"/>
    </ligand>
</feature>
<dbReference type="Pfam" id="PF01293">
    <property type="entry name" value="PEPCK_ATP"/>
    <property type="match status" value="1"/>
</dbReference>
<comment type="subcellular location">
    <subcellularLocation>
        <location evidence="10">Cytoplasm</location>
    </subcellularLocation>
</comment>
<comment type="pathway">
    <text evidence="1 10">Carbohydrate biosynthesis; gluconeogenesis.</text>
</comment>
<evidence type="ECO:0000256" key="7">
    <source>
        <dbReference type="ARBA" id="ARBA00022840"/>
    </source>
</evidence>
<dbReference type="Gene3D" id="3.40.449.10">
    <property type="entry name" value="Phosphoenolpyruvate Carboxykinase, domain 1"/>
    <property type="match status" value="1"/>
</dbReference>
<comment type="similarity">
    <text evidence="2 10">Belongs to the phosphoenolpyruvate carboxykinase (ATP) family.</text>
</comment>
<evidence type="ECO:0000256" key="6">
    <source>
        <dbReference type="ARBA" id="ARBA00022793"/>
    </source>
</evidence>
<keyword evidence="7 10" id="KW-0067">ATP-binding</keyword>
<dbReference type="Gene3D" id="3.90.228.20">
    <property type="match status" value="1"/>
</dbReference>
<dbReference type="GO" id="GO:0004612">
    <property type="term" value="F:phosphoenolpyruvate carboxykinase (ATP) activity"/>
    <property type="evidence" value="ECO:0007669"/>
    <property type="project" value="UniProtKB-UniRule"/>
</dbReference>
<dbReference type="NCBIfam" id="NF006820">
    <property type="entry name" value="PRK09344.1-2"/>
    <property type="match status" value="1"/>
</dbReference>
<dbReference type="NCBIfam" id="NF006821">
    <property type="entry name" value="PRK09344.1-3"/>
    <property type="match status" value="1"/>
</dbReference>